<organism evidence="1 2">
    <name type="scientific">Datura stramonium</name>
    <name type="common">Jimsonweed</name>
    <name type="synonym">Common thornapple</name>
    <dbReference type="NCBI Taxonomy" id="4076"/>
    <lineage>
        <taxon>Eukaryota</taxon>
        <taxon>Viridiplantae</taxon>
        <taxon>Streptophyta</taxon>
        <taxon>Embryophyta</taxon>
        <taxon>Tracheophyta</taxon>
        <taxon>Spermatophyta</taxon>
        <taxon>Magnoliopsida</taxon>
        <taxon>eudicotyledons</taxon>
        <taxon>Gunneridae</taxon>
        <taxon>Pentapetalae</taxon>
        <taxon>asterids</taxon>
        <taxon>lamiids</taxon>
        <taxon>Solanales</taxon>
        <taxon>Solanaceae</taxon>
        <taxon>Solanoideae</taxon>
        <taxon>Datureae</taxon>
        <taxon>Datura</taxon>
    </lineage>
</organism>
<comment type="caution">
    <text evidence="1">The sequence shown here is derived from an EMBL/GenBank/DDBJ whole genome shotgun (WGS) entry which is preliminary data.</text>
</comment>
<proteinExistence type="predicted"/>
<reference evidence="1 2" key="1">
    <citation type="journal article" date="2021" name="BMC Genomics">
        <title>Datura genome reveals duplications of psychoactive alkaloid biosynthetic genes and high mutation rate following tissue culture.</title>
        <authorList>
            <person name="Rajewski A."/>
            <person name="Carter-House D."/>
            <person name="Stajich J."/>
            <person name="Litt A."/>
        </authorList>
    </citation>
    <scope>NUCLEOTIDE SEQUENCE [LARGE SCALE GENOMIC DNA]</scope>
    <source>
        <strain evidence="1">AR-01</strain>
    </source>
</reference>
<keyword evidence="2" id="KW-1185">Reference proteome</keyword>
<protein>
    <submittedName>
        <fullName evidence="1">Uncharacterized protein</fullName>
    </submittedName>
</protein>
<dbReference type="EMBL" id="JACEIK010006869">
    <property type="protein sequence ID" value="MCE3049407.1"/>
    <property type="molecule type" value="Genomic_DNA"/>
</dbReference>
<name>A0ABS8WH77_DATST</name>
<evidence type="ECO:0000313" key="2">
    <source>
        <dbReference type="Proteomes" id="UP000823775"/>
    </source>
</evidence>
<dbReference type="Proteomes" id="UP000823775">
    <property type="component" value="Unassembled WGS sequence"/>
</dbReference>
<sequence>MLQIGLLEKCMRVFLGYKDANQGLWNLHDENHGWNYEYLTGLRSQEREKSLHSKIESMLEMVLELVVSTDLGIRKLRDDLLKLTQIVKGHEISIKHLEERMYHLASQGNQG</sequence>
<gene>
    <name evidence="1" type="ORF">HAX54_044763</name>
</gene>
<accession>A0ABS8WH77</accession>
<evidence type="ECO:0000313" key="1">
    <source>
        <dbReference type="EMBL" id="MCE3049407.1"/>
    </source>
</evidence>